<sequence>MWATHMRKSRPC</sequence>
<dbReference type="EMBL" id="JRRC01148705">
    <property type="protein sequence ID" value="KHG00756.1"/>
    <property type="molecule type" value="Genomic_DNA"/>
</dbReference>
<dbReference type="Proteomes" id="UP000032142">
    <property type="component" value="Unassembled WGS sequence"/>
</dbReference>
<evidence type="ECO:0000313" key="1">
    <source>
        <dbReference type="EMBL" id="KHG00756.1"/>
    </source>
</evidence>
<name>A0A0B0MPA3_GOSAR</name>
<reference evidence="2" key="1">
    <citation type="submission" date="2014-09" db="EMBL/GenBank/DDBJ databases">
        <authorList>
            <person name="Mudge J."/>
            <person name="Ramaraj T."/>
            <person name="Lindquist I.E."/>
            <person name="Bharti A.K."/>
            <person name="Sundararajan A."/>
            <person name="Cameron C.T."/>
            <person name="Woodward J.E."/>
            <person name="May G.D."/>
            <person name="Brubaker C."/>
            <person name="Broadhvest J."/>
            <person name="Wilkins T.A."/>
        </authorList>
    </citation>
    <scope>NUCLEOTIDE SEQUENCE</scope>
    <source>
        <strain evidence="2">cv. AKA8401</strain>
    </source>
</reference>
<protein>
    <submittedName>
        <fullName evidence="1">Uncharacterized protein</fullName>
    </submittedName>
</protein>
<proteinExistence type="predicted"/>
<gene>
    <name evidence="1" type="ORF">F383_39080</name>
</gene>
<evidence type="ECO:0000313" key="2">
    <source>
        <dbReference type="Proteomes" id="UP000032142"/>
    </source>
</evidence>
<comment type="caution">
    <text evidence="1">The sequence shown here is derived from an EMBL/GenBank/DDBJ whole genome shotgun (WGS) entry which is preliminary data.</text>
</comment>
<organism evidence="1 2">
    <name type="scientific">Gossypium arboreum</name>
    <name type="common">Tree cotton</name>
    <name type="synonym">Gossypium nanking</name>
    <dbReference type="NCBI Taxonomy" id="29729"/>
    <lineage>
        <taxon>Eukaryota</taxon>
        <taxon>Viridiplantae</taxon>
        <taxon>Streptophyta</taxon>
        <taxon>Embryophyta</taxon>
        <taxon>Tracheophyta</taxon>
        <taxon>Spermatophyta</taxon>
        <taxon>Magnoliopsida</taxon>
        <taxon>eudicotyledons</taxon>
        <taxon>Gunneridae</taxon>
        <taxon>Pentapetalae</taxon>
        <taxon>rosids</taxon>
        <taxon>malvids</taxon>
        <taxon>Malvales</taxon>
        <taxon>Malvaceae</taxon>
        <taxon>Malvoideae</taxon>
        <taxon>Gossypium</taxon>
    </lineage>
</organism>
<accession>A0A0B0MPA3</accession>
<keyword evidence="2" id="KW-1185">Reference proteome</keyword>